<evidence type="ECO:0000313" key="3">
    <source>
        <dbReference type="Proteomes" id="UP000601990"/>
    </source>
</evidence>
<accession>A0ABX1N2D0</accession>
<name>A0ABX1N2D0_9RHOO</name>
<sequence>MENTTTGMQGTMAGSGEKGAEKIERFSSTAHEAVDRVTGAAASTLRHAGEKGQEWMATQEQMLEGARECVRRHPVASVMIAVGVGMLFSRFTSH</sequence>
<dbReference type="RefSeq" id="WP_169198664.1">
    <property type="nucleotide sequence ID" value="NZ_WTVH02000010.1"/>
</dbReference>
<comment type="caution">
    <text evidence="2">The sequence shown here is derived from an EMBL/GenBank/DDBJ whole genome shotgun (WGS) entry which is preliminary data.</text>
</comment>
<dbReference type="EMBL" id="WTVH01000013">
    <property type="protein sequence ID" value="NMF93387.1"/>
    <property type="molecule type" value="Genomic_DNA"/>
</dbReference>
<keyword evidence="3" id="KW-1185">Reference proteome</keyword>
<reference evidence="2" key="1">
    <citation type="submission" date="2019-12" db="EMBL/GenBank/DDBJ databases">
        <title>Comparative genomics gives insights into the taxonomy of the Azoarcus-Aromatoleum group and reveals separate origins of nif in the plant-associated Azoarcus and non-plant-associated Aromatoleum sub-groups.</title>
        <authorList>
            <person name="Lafos M."/>
            <person name="Maluk M."/>
            <person name="Batista M."/>
            <person name="Junghare M."/>
            <person name="Carmona M."/>
            <person name="Faoro H."/>
            <person name="Cruz L.M."/>
            <person name="Battistoni F."/>
            <person name="De Souza E."/>
            <person name="Pedrosa F."/>
            <person name="Chen W.-M."/>
            <person name="Poole P.S."/>
            <person name="Dixon R.A."/>
            <person name="James E.K."/>
        </authorList>
    </citation>
    <scope>NUCLEOTIDE SEQUENCE</scope>
    <source>
        <strain evidence="2">U120</strain>
    </source>
</reference>
<feature type="region of interest" description="Disordered" evidence="1">
    <location>
        <begin position="1"/>
        <end position="53"/>
    </location>
</feature>
<proteinExistence type="predicted"/>
<evidence type="ECO:0008006" key="4">
    <source>
        <dbReference type="Google" id="ProtNLM"/>
    </source>
</evidence>
<gene>
    <name evidence="2" type="ORF">GO608_08600</name>
</gene>
<protein>
    <recommendedName>
        <fullName evidence="4">DUF883 domain-containing protein</fullName>
    </recommendedName>
</protein>
<dbReference type="Proteomes" id="UP000601990">
    <property type="component" value="Unassembled WGS sequence"/>
</dbReference>
<evidence type="ECO:0000313" key="2">
    <source>
        <dbReference type="EMBL" id="NMF93387.1"/>
    </source>
</evidence>
<organism evidence="2 3">
    <name type="scientific">Aromatoleum buckelii</name>
    <dbReference type="NCBI Taxonomy" id="200254"/>
    <lineage>
        <taxon>Bacteria</taxon>
        <taxon>Pseudomonadati</taxon>
        <taxon>Pseudomonadota</taxon>
        <taxon>Betaproteobacteria</taxon>
        <taxon>Rhodocyclales</taxon>
        <taxon>Rhodocyclaceae</taxon>
        <taxon>Aromatoleum</taxon>
    </lineage>
</organism>
<evidence type="ECO:0000256" key="1">
    <source>
        <dbReference type="SAM" id="MobiDB-lite"/>
    </source>
</evidence>